<reference evidence="2" key="1">
    <citation type="submission" date="2016-10" db="EMBL/GenBank/DDBJ databases">
        <authorList>
            <person name="Varghese N."/>
            <person name="Submissions S."/>
        </authorList>
    </citation>
    <scope>NUCLEOTIDE SEQUENCE [LARGE SCALE GENOMIC DNA]</scope>
    <source>
        <strain evidence="2">DSM 45079</strain>
    </source>
</reference>
<dbReference type="EMBL" id="LT629791">
    <property type="protein sequence ID" value="SDU17199.1"/>
    <property type="molecule type" value="Genomic_DNA"/>
</dbReference>
<organism evidence="1 2">
    <name type="scientific">Jiangella alkaliphila</name>
    <dbReference type="NCBI Taxonomy" id="419479"/>
    <lineage>
        <taxon>Bacteria</taxon>
        <taxon>Bacillati</taxon>
        <taxon>Actinomycetota</taxon>
        <taxon>Actinomycetes</taxon>
        <taxon>Jiangellales</taxon>
        <taxon>Jiangellaceae</taxon>
        <taxon>Jiangella</taxon>
    </lineage>
</organism>
<evidence type="ECO:0000313" key="1">
    <source>
        <dbReference type="EMBL" id="SDU17199.1"/>
    </source>
</evidence>
<sequence length="75" mass="8592">MSGFTARVQGHGRVDWSPEDIDAYAAGLRAVHVPAGRWLPHRRTRCADCRAHWPCGWAGWAERWRRSLTRRAAKP</sequence>
<keyword evidence="2" id="KW-1185">Reference proteome</keyword>
<proteinExistence type="predicted"/>
<evidence type="ECO:0000313" key="2">
    <source>
        <dbReference type="Proteomes" id="UP000182977"/>
    </source>
</evidence>
<name>A0A1H2GCG4_9ACTN</name>
<dbReference type="AlphaFoldDB" id="A0A1H2GCG4"/>
<dbReference type="STRING" id="419479.SAMN04488563_0417"/>
<accession>A0A1H2GCG4</accession>
<dbReference type="Proteomes" id="UP000182977">
    <property type="component" value="Chromosome I"/>
</dbReference>
<protein>
    <submittedName>
        <fullName evidence="1">Uncharacterized protein</fullName>
    </submittedName>
</protein>
<gene>
    <name evidence="1" type="ORF">SAMN04488563_0417</name>
</gene>